<accession>A0A220ULA0</accession>
<dbReference type="EMBL" id="CP022358">
    <property type="protein sequence ID" value="ASK68662.1"/>
    <property type="molecule type" value="Genomic_DNA"/>
</dbReference>
<name>A0A220ULA0_9GAMM</name>
<keyword evidence="2" id="KW-1185">Reference proteome</keyword>
<organism evidence="1 2">
    <name type="scientific">Shewanella bicestrii</name>
    <dbReference type="NCBI Taxonomy" id="2018305"/>
    <lineage>
        <taxon>Bacteria</taxon>
        <taxon>Pseudomonadati</taxon>
        <taxon>Pseudomonadota</taxon>
        <taxon>Gammaproteobacteria</taxon>
        <taxon>Alteromonadales</taxon>
        <taxon>Shewanellaceae</taxon>
        <taxon>Shewanella</taxon>
    </lineage>
</organism>
<evidence type="ECO:0000313" key="1">
    <source>
        <dbReference type="EMBL" id="ASK68662.1"/>
    </source>
</evidence>
<evidence type="ECO:0000313" key="2">
    <source>
        <dbReference type="Proteomes" id="UP000198367"/>
    </source>
</evidence>
<sequence length="64" mass="7395">MILNKTEHLLGFLLGKDLCVADDFSAVQGWIGVDIYWLSFNNRTPLFLHNFTNRVDIIVMELII</sequence>
<protein>
    <submittedName>
        <fullName evidence="1">Uncharacterized protein</fullName>
    </submittedName>
</protein>
<dbReference type="KEGG" id="sbj:CF168_07075"/>
<dbReference type="Proteomes" id="UP000198367">
    <property type="component" value="Chromosome"/>
</dbReference>
<dbReference type="AlphaFoldDB" id="A0A220ULA0"/>
<gene>
    <name evidence="1" type="ORF">CF168_07075</name>
</gene>
<reference evidence="1 2" key="1">
    <citation type="submission" date="2017-07" db="EMBL/GenBank/DDBJ databases">
        <title>Phenotypical and genomic characterization of a clinical isolate of Shewanella bicestrii sp. nov. producing an extended-spectrum beta-lactamase and a new oxacillinase variant.</title>
        <authorList>
            <person name="Jousset A.B."/>
            <person name="Bonnin R.A."/>
            <person name="Girlich D."/>
            <person name="Dabos L."/>
            <person name="Potron A."/>
            <person name="Dortet L."/>
            <person name="Glaser P."/>
            <person name="Naas T."/>
        </authorList>
    </citation>
    <scope>NUCLEOTIDE SEQUENCE [LARGE SCALE GENOMIC DNA]</scope>
    <source>
        <strain evidence="1 2">JAB-1</strain>
    </source>
</reference>
<proteinExistence type="predicted"/>